<dbReference type="CDD" id="cd01049">
    <property type="entry name" value="RNRR2"/>
    <property type="match status" value="1"/>
</dbReference>
<dbReference type="InterPro" id="IPR009078">
    <property type="entry name" value="Ferritin-like_SF"/>
</dbReference>
<dbReference type="SUPFAM" id="SSF47240">
    <property type="entry name" value="Ferritin-like"/>
    <property type="match status" value="1"/>
</dbReference>
<name>A0A7S1I9E0_9EUGL</name>
<accession>A0A7S1I9E0</accession>
<comment type="similarity">
    <text evidence="1">Belongs to the ribonucleoside diphosphate reductase small chain family.</text>
</comment>
<dbReference type="Gene3D" id="3.40.30.10">
    <property type="entry name" value="Glutaredoxin"/>
    <property type="match status" value="1"/>
</dbReference>
<sequence>MAATMPHVLEDAHFTIYAKTGCTYCDKAEQLLNEFGYPYKKVYDSEYKRFPQIFMNEDNYVGMYQDLVCMLREADEPILSAPKTYTLVPTHQDLWAYYKKQVACFWTPEEIDFADDLNDWATLTDNEKHFVSHVLAFFAGSDGIVNENLTQNFCNHVRLPEVAAAYTFQAAMETIHSETYALLIQTYIKDEHEKERLFNAIETIDGVKRKAEWAITWITKATSFHQRLLAFACVEGIMFSGSFCAIFWLKKRGLLKGLTFSNELISRDEGMHQEFACALYNKLKNKLSTDVVHSIVKGAVEAECHFITEALPCSLIGMNSELMIQYIRFVADRLCAMIDAPKIWNVENPFPFMNLISLETKGNFFEVRNSQYSRPTTVATNFQVDEDF</sequence>
<dbReference type="InterPro" id="IPR033909">
    <property type="entry name" value="RNR_small"/>
</dbReference>
<evidence type="ECO:0000313" key="2">
    <source>
        <dbReference type="EMBL" id="CAD9005285.1"/>
    </source>
</evidence>
<dbReference type="EMBL" id="HBGA01044926">
    <property type="protein sequence ID" value="CAD9005285.1"/>
    <property type="molecule type" value="Transcribed_RNA"/>
</dbReference>
<dbReference type="PANTHER" id="PTHR23409">
    <property type="entry name" value="RIBONUCLEOSIDE-DIPHOSPHATE REDUCTASE SMALL CHAIN"/>
    <property type="match status" value="1"/>
</dbReference>
<dbReference type="PANTHER" id="PTHR23409:SF18">
    <property type="entry name" value="RIBONUCLEOSIDE-DIPHOSPHATE REDUCTASE SUBUNIT M2"/>
    <property type="match status" value="1"/>
</dbReference>
<dbReference type="GO" id="GO:0016491">
    <property type="term" value="F:oxidoreductase activity"/>
    <property type="evidence" value="ECO:0007669"/>
    <property type="project" value="InterPro"/>
</dbReference>
<dbReference type="Pfam" id="PF00268">
    <property type="entry name" value="Ribonuc_red_sm"/>
    <property type="match status" value="1"/>
</dbReference>
<gene>
    <name evidence="2" type="ORF">EGYM00392_LOCUS16372</name>
</gene>
<dbReference type="GO" id="GO:0009263">
    <property type="term" value="P:deoxyribonucleotide biosynthetic process"/>
    <property type="evidence" value="ECO:0007669"/>
    <property type="project" value="InterPro"/>
</dbReference>
<dbReference type="PROSITE" id="PS00368">
    <property type="entry name" value="RIBORED_SMALL"/>
    <property type="match status" value="1"/>
</dbReference>
<proteinExistence type="inferred from homology"/>
<reference evidence="2" key="1">
    <citation type="submission" date="2021-01" db="EMBL/GenBank/DDBJ databases">
        <authorList>
            <person name="Corre E."/>
            <person name="Pelletier E."/>
            <person name="Niang G."/>
            <person name="Scheremetjew M."/>
            <person name="Finn R."/>
            <person name="Kale V."/>
            <person name="Holt S."/>
            <person name="Cochrane G."/>
            <person name="Meng A."/>
            <person name="Brown T."/>
            <person name="Cohen L."/>
        </authorList>
    </citation>
    <scope>NUCLEOTIDE SEQUENCE</scope>
    <source>
        <strain evidence="2">NIES-381</strain>
    </source>
</reference>
<dbReference type="InterPro" id="IPR000358">
    <property type="entry name" value="RNR_small_fam"/>
</dbReference>
<dbReference type="InterPro" id="IPR036249">
    <property type="entry name" value="Thioredoxin-like_sf"/>
</dbReference>
<dbReference type="InterPro" id="IPR030475">
    <property type="entry name" value="RNR_small_AS"/>
</dbReference>
<evidence type="ECO:0000256" key="1">
    <source>
        <dbReference type="ARBA" id="ARBA00009303"/>
    </source>
</evidence>
<organism evidence="2">
    <name type="scientific">Eutreptiella gymnastica</name>
    <dbReference type="NCBI Taxonomy" id="73025"/>
    <lineage>
        <taxon>Eukaryota</taxon>
        <taxon>Discoba</taxon>
        <taxon>Euglenozoa</taxon>
        <taxon>Euglenida</taxon>
        <taxon>Spirocuta</taxon>
        <taxon>Euglenophyceae</taxon>
        <taxon>Eutreptiales</taxon>
        <taxon>Eutreptiaceae</taxon>
        <taxon>Eutreptiella</taxon>
    </lineage>
</organism>
<protein>
    <submittedName>
        <fullName evidence="2">Uncharacterized protein</fullName>
    </submittedName>
</protein>
<dbReference type="InterPro" id="IPR012348">
    <property type="entry name" value="RNR-like"/>
</dbReference>
<dbReference type="AlphaFoldDB" id="A0A7S1I9E0"/>
<dbReference type="Gene3D" id="1.10.620.20">
    <property type="entry name" value="Ribonucleotide Reductase, subunit A"/>
    <property type="match status" value="1"/>
</dbReference>
<dbReference type="SUPFAM" id="SSF52833">
    <property type="entry name" value="Thioredoxin-like"/>
    <property type="match status" value="1"/>
</dbReference>